<dbReference type="OrthoDB" id="9803201at2"/>
<dbReference type="InterPro" id="IPR023574">
    <property type="entry name" value="Ribosomal_uL4_dom_sf"/>
</dbReference>
<comment type="subunit">
    <text evidence="5">Part of the 50S ribosomal subunit.</text>
</comment>
<dbReference type="GO" id="GO:0003735">
    <property type="term" value="F:structural constituent of ribosome"/>
    <property type="evidence" value="ECO:0007669"/>
    <property type="project" value="InterPro"/>
</dbReference>
<dbReference type="Pfam" id="PF00573">
    <property type="entry name" value="Ribosomal_L4"/>
    <property type="match status" value="1"/>
</dbReference>
<dbReference type="PANTHER" id="PTHR10746">
    <property type="entry name" value="50S RIBOSOMAL PROTEIN L4"/>
    <property type="match status" value="1"/>
</dbReference>
<dbReference type="GO" id="GO:1990904">
    <property type="term" value="C:ribonucleoprotein complex"/>
    <property type="evidence" value="ECO:0007669"/>
    <property type="project" value="UniProtKB-KW"/>
</dbReference>
<dbReference type="RefSeq" id="WP_145291298.1">
    <property type="nucleotide sequence ID" value="NZ_CP036291.1"/>
</dbReference>
<keyword evidence="2 5" id="KW-0689">Ribosomal protein</keyword>
<name>A0A518DIK9_9BACT</name>
<comment type="function">
    <text evidence="5">Forms part of the polypeptide exit tunnel.</text>
</comment>
<evidence type="ECO:0000256" key="5">
    <source>
        <dbReference type="HAMAP-Rule" id="MF_01328"/>
    </source>
</evidence>
<evidence type="ECO:0000256" key="4">
    <source>
        <dbReference type="ARBA" id="ARBA00035244"/>
    </source>
</evidence>
<dbReference type="GO" id="GO:0019843">
    <property type="term" value="F:rRNA binding"/>
    <property type="evidence" value="ECO:0007669"/>
    <property type="project" value="UniProtKB-UniRule"/>
</dbReference>
<evidence type="ECO:0000313" key="7">
    <source>
        <dbReference type="EMBL" id="QDU91308.1"/>
    </source>
</evidence>
<evidence type="ECO:0000256" key="1">
    <source>
        <dbReference type="ARBA" id="ARBA00010528"/>
    </source>
</evidence>
<keyword evidence="3 5" id="KW-0687">Ribonucleoprotein</keyword>
<gene>
    <name evidence="5 7" type="primary">rplD</name>
    <name evidence="7" type="ORF">Pla175_47290</name>
</gene>
<accession>A0A518DIK9</accession>
<dbReference type="Proteomes" id="UP000317429">
    <property type="component" value="Chromosome"/>
</dbReference>
<keyword evidence="5" id="KW-0699">rRNA-binding</keyword>
<dbReference type="GO" id="GO:0006412">
    <property type="term" value="P:translation"/>
    <property type="evidence" value="ECO:0007669"/>
    <property type="project" value="UniProtKB-UniRule"/>
</dbReference>
<dbReference type="EMBL" id="CP036291">
    <property type="protein sequence ID" value="QDU91308.1"/>
    <property type="molecule type" value="Genomic_DNA"/>
</dbReference>
<feature type="region of interest" description="Disordered" evidence="6">
    <location>
        <begin position="65"/>
        <end position="96"/>
    </location>
</feature>
<evidence type="ECO:0000313" key="8">
    <source>
        <dbReference type="Proteomes" id="UP000317429"/>
    </source>
</evidence>
<organism evidence="7 8">
    <name type="scientific">Pirellulimonas nuda</name>
    <dbReference type="NCBI Taxonomy" id="2528009"/>
    <lineage>
        <taxon>Bacteria</taxon>
        <taxon>Pseudomonadati</taxon>
        <taxon>Planctomycetota</taxon>
        <taxon>Planctomycetia</taxon>
        <taxon>Pirellulales</taxon>
        <taxon>Lacipirellulaceae</taxon>
        <taxon>Pirellulimonas</taxon>
    </lineage>
</organism>
<keyword evidence="8" id="KW-1185">Reference proteome</keyword>
<dbReference type="Gene3D" id="3.40.1370.10">
    <property type="match status" value="1"/>
</dbReference>
<dbReference type="SUPFAM" id="SSF52166">
    <property type="entry name" value="Ribosomal protein L4"/>
    <property type="match status" value="1"/>
</dbReference>
<dbReference type="KEGG" id="pnd:Pla175_47290"/>
<dbReference type="InterPro" id="IPR013005">
    <property type="entry name" value="Ribosomal_uL4-like"/>
</dbReference>
<comment type="function">
    <text evidence="5">One of the primary rRNA binding proteins, this protein initially binds near the 5'-end of the 23S rRNA. It is important during the early stages of 50S assembly. It makes multiple contacts with different domains of the 23S rRNA in the assembled 50S subunit and ribosome.</text>
</comment>
<evidence type="ECO:0000256" key="6">
    <source>
        <dbReference type="SAM" id="MobiDB-lite"/>
    </source>
</evidence>
<keyword evidence="5" id="KW-0694">RNA-binding</keyword>
<reference evidence="7 8" key="1">
    <citation type="submission" date="2019-02" db="EMBL/GenBank/DDBJ databases">
        <title>Deep-cultivation of Planctomycetes and their phenomic and genomic characterization uncovers novel biology.</title>
        <authorList>
            <person name="Wiegand S."/>
            <person name="Jogler M."/>
            <person name="Boedeker C."/>
            <person name="Pinto D."/>
            <person name="Vollmers J."/>
            <person name="Rivas-Marin E."/>
            <person name="Kohn T."/>
            <person name="Peeters S.H."/>
            <person name="Heuer A."/>
            <person name="Rast P."/>
            <person name="Oberbeckmann S."/>
            <person name="Bunk B."/>
            <person name="Jeske O."/>
            <person name="Meyerdierks A."/>
            <person name="Storesund J.E."/>
            <person name="Kallscheuer N."/>
            <person name="Luecker S."/>
            <person name="Lage O.M."/>
            <person name="Pohl T."/>
            <person name="Merkel B.J."/>
            <person name="Hornburger P."/>
            <person name="Mueller R.-W."/>
            <person name="Bruemmer F."/>
            <person name="Labrenz M."/>
            <person name="Spormann A.M."/>
            <person name="Op den Camp H."/>
            <person name="Overmann J."/>
            <person name="Amann R."/>
            <person name="Jetten M.S.M."/>
            <person name="Mascher T."/>
            <person name="Medema M.H."/>
            <person name="Devos D.P."/>
            <person name="Kaster A.-K."/>
            <person name="Ovreas L."/>
            <person name="Rohde M."/>
            <person name="Galperin M.Y."/>
            <person name="Jogler C."/>
        </authorList>
    </citation>
    <scope>NUCLEOTIDE SEQUENCE [LARGE SCALE GENOMIC DNA]</scope>
    <source>
        <strain evidence="7 8">Pla175</strain>
    </source>
</reference>
<dbReference type="GO" id="GO:0005840">
    <property type="term" value="C:ribosome"/>
    <property type="evidence" value="ECO:0007669"/>
    <property type="project" value="UniProtKB-KW"/>
</dbReference>
<evidence type="ECO:0000256" key="2">
    <source>
        <dbReference type="ARBA" id="ARBA00022980"/>
    </source>
</evidence>
<proteinExistence type="inferred from homology"/>
<sequence length="221" mass="24139">MPKLTIHDRKGNKVGTYNVEAEDFASSINKQLLHDAVVMYQANLRQGTHKTKTRAQVAGNKKKMYRQKGTGNARAGSKRSGVRRGGGHIHARQPRDYSYRLPRKALQIATRMALASKVRDDELIVIDELRFDAPRTKDMAHILKVLGCDQCSTLVTTETHDLNVYRSVRNLASAKISPASELNALSLLASKKVLVTKAALDALRAKPGGKSAAKPEAAAAS</sequence>
<dbReference type="AlphaFoldDB" id="A0A518DIK9"/>
<protein>
    <recommendedName>
        <fullName evidence="4 5">Large ribosomal subunit protein uL4</fullName>
    </recommendedName>
</protein>
<dbReference type="NCBIfam" id="TIGR03953">
    <property type="entry name" value="rplD_bact"/>
    <property type="match status" value="1"/>
</dbReference>
<dbReference type="PANTHER" id="PTHR10746:SF6">
    <property type="entry name" value="LARGE RIBOSOMAL SUBUNIT PROTEIN UL4M"/>
    <property type="match status" value="1"/>
</dbReference>
<dbReference type="InterPro" id="IPR002136">
    <property type="entry name" value="Ribosomal_uL4"/>
</dbReference>
<dbReference type="HAMAP" id="MF_01328_B">
    <property type="entry name" value="Ribosomal_uL4_B"/>
    <property type="match status" value="1"/>
</dbReference>
<comment type="similarity">
    <text evidence="1 5">Belongs to the universal ribosomal protein uL4 family.</text>
</comment>
<feature type="compositionally biased region" description="Basic residues" evidence="6">
    <location>
        <begin position="76"/>
        <end position="92"/>
    </location>
</feature>
<evidence type="ECO:0000256" key="3">
    <source>
        <dbReference type="ARBA" id="ARBA00023274"/>
    </source>
</evidence>